<keyword evidence="1" id="KW-0808">Transferase</keyword>
<dbReference type="AlphaFoldDB" id="A0AAV3Z4P8"/>
<sequence length="129" mass="14691">MRSLIRALERRRIASNRSCQLEFTEIELDTRKGKTGKTPGLNGTTQEMLARRIAACLSHGRSGTNHKKRQRQPTTLTSVISKTMECMVNARLYHHLEQSACRDESQSGFRRHRATVDQLVRLTQSVINA</sequence>
<accession>A0AAV3Z4P8</accession>
<keyword evidence="1" id="KW-0695">RNA-directed DNA polymerase</keyword>
<keyword evidence="2" id="KW-1185">Reference proteome</keyword>
<proteinExistence type="predicted"/>
<dbReference type="EMBL" id="BLXT01002074">
    <property type="protein sequence ID" value="GFN90840.1"/>
    <property type="molecule type" value="Genomic_DNA"/>
</dbReference>
<keyword evidence="1" id="KW-0548">Nucleotidyltransferase</keyword>
<gene>
    <name evidence="1" type="ORF">PoB_001734600</name>
</gene>
<dbReference type="GO" id="GO:0003964">
    <property type="term" value="F:RNA-directed DNA polymerase activity"/>
    <property type="evidence" value="ECO:0007669"/>
    <property type="project" value="UniProtKB-KW"/>
</dbReference>
<evidence type="ECO:0000313" key="2">
    <source>
        <dbReference type="Proteomes" id="UP000735302"/>
    </source>
</evidence>
<organism evidence="1 2">
    <name type="scientific">Plakobranchus ocellatus</name>
    <dbReference type="NCBI Taxonomy" id="259542"/>
    <lineage>
        <taxon>Eukaryota</taxon>
        <taxon>Metazoa</taxon>
        <taxon>Spiralia</taxon>
        <taxon>Lophotrochozoa</taxon>
        <taxon>Mollusca</taxon>
        <taxon>Gastropoda</taxon>
        <taxon>Heterobranchia</taxon>
        <taxon>Euthyneura</taxon>
        <taxon>Panpulmonata</taxon>
        <taxon>Sacoglossa</taxon>
        <taxon>Placobranchoidea</taxon>
        <taxon>Plakobranchidae</taxon>
        <taxon>Plakobranchus</taxon>
    </lineage>
</organism>
<protein>
    <submittedName>
        <fullName evidence="1">RNA-directed DNA polymerase from mobile element jockey</fullName>
    </submittedName>
</protein>
<reference evidence="1 2" key="1">
    <citation type="journal article" date="2021" name="Elife">
        <title>Chloroplast acquisition without the gene transfer in kleptoplastic sea slugs, Plakobranchus ocellatus.</title>
        <authorList>
            <person name="Maeda T."/>
            <person name="Takahashi S."/>
            <person name="Yoshida T."/>
            <person name="Shimamura S."/>
            <person name="Takaki Y."/>
            <person name="Nagai Y."/>
            <person name="Toyoda A."/>
            <person name="Suzuki Y."/>
            <person name="Arimoto A."/>
            <person name="Ishii H."/>
            <person name="Satoh N."/>
            <person name="Nishiyama T."/>
            <person name="Hasebe M."/>
            <person name="Maruyama T."/>
            <person name="Minagawa J."/>
            <person name="Obokata J."/>
            <person name="Shigenobu S."/>
        </authorList>
    </citation>
    <scope>NUCLEOTIDE SEQUENCE [LARGE SCALE GENOMIC DNA]</scope>
</reference>
<comment type="caution">
    <text evidence="1">The sequence shown here is derived from an EMBL/GenBank/DDBJ whole genome shotgun (WGS) entry which is preliminary data.</text>
</comment>
<evidence type="ECO:0000313" key="1">
    <source>
        <dbReference type="EMBL" id="GFN90840.1"/>
    </source>
</evidence>
<dbReference type="Proteomes" id="UP000735302">
    <property type="component" value="Unassembled WGS sequence"/>
</dbReference>
<name>A0AAV3Z4P8_9GAST</name>